<dbReference type="Proteomes" id="UP000184550">
    <property type="component" value="Unassembled WGS sequence"/>
</dbReference>
<evidence type="ECO:0000256" key="1">
    <source>
        <dbReference type="SAM" id="MobiDB-lite"/>
    </source>
</evidence>
<comment type="caution">
    <text evidence="2">The sequence shown here is derived from an EMBL/GenBank/DDBJ whole genome shotgun (WGS) entry which is preliminary data.</text>
</comment>
<organism evidence="2 3">
    <name type="scientific">Planktothrix serta PCC 8927</name>
    <dbReference type="NCBI Taxonomy" id="671068"/>
    <lineage>
        <taxon>Bacteria</taxon>
        <taxon>Bacillati</taxon>
        <taxon>Cyanobacteriota</taxon>
        <taxon>Cyanophyceae</taxon>
        <taxon>Oscillatoriophycideae</taxon>
        <taxon>Oscillatoriales</taxon>
        <taxon>Microcoleaceae</taxon>
        <taxon>Planktothrix</taxon>
    </lineage>
</organism>
<keyword evidence="3" id="KW-1185">Reference proteome</keyword>
<feature type="compositionally biased region" description="Gly residues" evidence="1">
    <location>
        <begin position="111"/>
        <end position="122"/>
    </location>
</feature>
<evidence type="ECO:0000313" key="2">
    <source>
        <dbReference type="EMBL" id="VXD24085.1"/>
    </source>
</evidence>
<name>A0A7Z9E2Z8_9CYAN</name>
<proteinExistence type="predicted"/>
<dbReference type="EMBL" id="CZCU02000156">
    <property type="protein sequence ID" value="VXD24085.1"/>
    <property type="molecule type" value="Genomic_DNA"/>
</dbReference>
<reference evidence="2" key="1">
    <citation type="submission" date="2019-10" db="EMBL/GenBank/DDBJ databases">
        <authorList>
            <consortium name="Genoscope - CEA"/>
            <person name="William W."/>
        </authorList>
    </citation>
    <scope>NUCLEOTIDE SEQUENCE [LARGE SCALE GENOMIC DNA]</scope>
    <source>
        <strain evidence="2">BBR_PRJEB10992</strain>
    </source>
</reference>
<protein>
    <submittedName>
        <fullName evidence="2">Uncharacterized protein</fullName>
    </submittedName>
</protein>
<gene>
    <name evidence="2" type="ORF">PL8927_790179</name>
</gene>
<dbReference type="AlphaFoldDB" id="A0A7Z9E2Z8"/>
<feature type="region of interest" description="Disordered" evidence="1">
    <location>
        <begin position="1"/>
        <end position="45"/>
    </location>
</feature>
<dbReference type="RefSeq" id="WP_197047525.1">
    <property type="nucleotide sequence ID" value="NZ_LR734880.1"/>
</dbReference>
<accession>A0A7Z9E2Z8</accession>
<feature type="compositionally biased region" description="Basic and acidic residues" evidence="1">
    <location>
        <begin position="1"/>
        <end position="12"/>
    </location>
</feature>
<evidence type="ECO:0000313" key="3">
    <source>
        <dbReference type="Proteomes" id="UP000184550"/>
    </source>
</evidence>
<sequence length="122" mass="13747">MSTSDRIIHSRYADGTPVFEEQEPNRLPSGNKPLPDTNATGPHSQLRWDIINNRIYQAREFDANGYPIRDIDFTSPTYRNGNPRPNHAPPPHQHLWQLNDPQIGPRSGFKRQGGGGSPLDLP</sequence>
<feature type="region of interest" description="Disordered" evidence="1">
    <location>
        <begin position="67"/>
        <end position="122"/>
    </location>
</feature>